<evidence type="ECO:0000313" key="3">
    <source>
        <dbReference type="Proteomes" id="UP000078200"/>
    </source>
</evidence>
<feature type="chain" id="PRO_5008399327" evidence="1">
    <location>
        <begin position="19"/>
        <end position="160"/>
    </location>
</feature>
<protein>
    <submittedName>
        <fullName evidence="2">Uncharacterized protein</fullName>
    </submittedName>
</protein>
<accession>A0A1A9VFC5</accession>
<evidence type="ECO:0000313" key="2">
    <source>
        <dbReference type="EnsemblMetazoa" id="GAUT035473-PA"/>
    </source>
</evidence>
<dbReference type="AlphaFoldDB" id="A0A1A9VFC5"/>
<evidence type="ECO:0000256" key="1">
    <source>
        <dbReference type="SAM" id="SignalP"/>
    </source>
</evidence>
<reference evidence="2" key="1">
    <citation type="submission" date="2020-05" db="UniProtKB">
        <authorList>
            <consortium name="EnsemblMetazoa"/>
        </authorList>
    </citation>
    <scope>IDENTIFICATION</scope>
    <source>
        <strain evidence="2">TTRI</strain>
    </source>
</reference>
<dbReference type="EnsemblMetazoa" id="GAUT035473-RA">
    <property type="protein sequence ID" value="GAUT035473-PA"/>
    <property type="gene ID" value="GAUT035473"/>
</dbReference>
<dbReference type="VEuPathDB" id="VectorBase:GAUT035473"/>
<proteinExistence type="predicted"/>
<name>A0A1A9VFC5_GLOAU</name>
<keyword evidence="3" id="KW-1185">Reference proteome</keyword>
<keyword evidence="1" id="KW-0732">Signal</keyword>
<feature type="signal peptide" evidence="1">
    <location>
        <begin position="1"/>
        <end position="18"/>
    </location>
</feature>
<sequence length="160" mass="18238">MFSRNLKFASLLIVAVAAFNVVGVELKKGHHGTTHIPTSTLMPPTYRPLLKEEVVLAFRNLVRALKEVLPEPIVVAIKHIWQDLRTIKEALPLPVCTCLKLIDENLKLLLPKLLSFVEVSIKREQPIQEFMQTLLDQLVLLLRQMIPFVDEINTRILSTN</sequence>
<organism evidence="2 3">
    <name type="scientific">Glossina austeni</name>
    <name type="common">Savannah tsetse fly</name>
    <dbReference type="NCBI Taxonomy" id="7395"/>
    <lineage>
        <taxon>Eukaryota</taxon>
        <taxon>Metazoa</taxon>
        <taxon>Ecdysozoa</taxon>
        <taxon>Arthropoda</taxon>
        <taxon>Hexapoda</taxon>
        <taxon>Insecta</taxon>
        <taxon>Pterygota</taxon>
        <taxon>Neoptera</taxon>
        <taxon>Endopterygota</taxon>
        <taxon>Diptera</taxon>
        <taxon>Brachycera</taxon>
        <taxon>Muscomorpha</taxon>
        <taxon>Hippoboscoidea</taxon>
        <taxon>Glossinidae</taxon>
        <taxon>Glossina</taxon>
    </lineage>
</organism>
<dbReference type="Proteomes" id="UP000078200">
    <property type="component" value="Unassembled WGS sequence"/>
</dbReference>